<proteinExistence type="predicted"/>
<dbReference type="EMBL" id="QJKJ01006636">
    <property type="protein sequence ID" value="RDX86036.1"/>
    <property type="molecule type" value="Genomic_DNA"/>
</dbReference>
<sequence length="199" mass="22361">MKIVEHVFVKVRDIFIPYDFVVLGIEEDDNISIIIGRLFLAIVDVNVIVKKGKLSLVVGENTVEFELFIVNNLHFVENFFCSIDSLNQVSDMLSTLARKAPYKHACQGGNLTFLLTSIDWGTFRSLSNRGKKKEELKCDLTWKSVENKEEKVLEKLGNNPHIISVASFTSAGNHSVKVAYGQNLPHLSCGESHNHETVQ</sequence>
<gene>
    <name evidence="1" type="ORF">CR513_32682</name>
</gene>
<organism evidence="1 2">
    <name type="scientific">Mucuna pruriens</name>
    <name type="common">Velvet bean</name>
    <name type="synonym">Dolichos pruriens</name>
    <dbReference type="NCBI Taxonomy" id="157652"/>
    <lineage>
        <taxon>Eukaryota</taxon>
        <taxon>Viridiplantae</taxon>
        <taxon>Streptophyta</taxon>
        <taxon>Embryophyta</taxon>
        <taxon>Tracheophyta</taxon>
        <taxon>Spermatophyta</taxon>
        <taxon>Magnoliopsida</taxon>
        <taxon>eudicotyledons</taxon>
        <taxon>Gunneridae</taxon>
        <taxon>Pentapetalae</taxon>
        <taxon>rosids</taxon>
        <taxon>fabids</taxon>
        <taxon>Fabales</taxon>
        <taxon>Fabaceae</taxon>
        <taxon>Papilionoideae</taxon>
        <taxon>50 kb inversion clade</taxon>
        <taxon>NPAAA clade</taxon>
        <taxon>indigoferoid/millettioid clade</taxon>
        <taxon>Phaseoleae</taxon>
        <taxon>Mucuna</taxon>
    </lineage>
</organism>
<accession>A0A371G658</accession>
<reference evidence="1" key="1">
    <citation type="submission" date="2018-05" db="EMBL/GenBank/DDBJ databases">
        <title>Draft genome of Mucuna pruriens seed.</title>
        <authorList>
            <person name="Nnadi N.E."/>
            <person name="Vos R."/>
            <person name="Hasami M.H."/>
            <person name="Devisetty U.K."/>
            <person name="Aguiy J.C."/>
        </authorList>
    </citation>
    <scope>NUCLEOTIDE SEQUENCE [LARGE SCALE GENOMIC DNA]</scope>
    <source>
        <strain evidence="1">JCA_2017</strain>
    </source>
</reference>
<name>A0A371G658_MUCPR</name>
<comment type="caution">
    <text evidence="1">The sequence shown here is derived from an EMBL/GenBank/DDBJ whole genome shotgun (WGS) entry which is preliminary data.</text>
</comment>
<keyword evidence="2" id="KW-1185">Reference proteome</keyword>
<dbReference type="PANTHER" id="PTHR33067">
    <property type="entry name" value="RNA-DIRECTED DNA POLYMERASE-RELATED"/>
    <property type="match status" value="1"/>
</dbReference>
<evidence type="ECO:0000313" key="2">
    <source>
        <dbReference type="Proteomes" id="UP000257109"/>
    </source>
</evidence>
<feature type="non-terminal residue" evidence="1">
    <location>
        <position position="1"/>
    </location>
</feature>
<protein>
    <submittedName>
        <fullName evidence="1">Uncharacterized protein</fullName>
    </submittedName>
</protein>
<dbReference type="AlphaFoldDB" id="A0A371G658"/>
<dbReference type="PANTHER" id="PTHR33067:SF9">
    <property type="entry name" value="RNA-DIRECTED DNA POLYMERASE"/>
    <property type="match status" value="1"/>
</dbReference>
<dbReference type="Proteomes" id="UP000257109">
    <property type="component" value="Unassembled WGS sequence"/>
</dbReference>
<evidence type="ECO:0000313" key="1">
    <source>
        <dbReference type="EMBL" id="RDX86036.1"/>
    </source>
</evidence>